<feature type="region of interest" description="Disordered" evidence="1">
    <location>
        <begin position="360"/>
        <end position="381"/>
    </location>
</feature>
<feature type="region of interest" description="Disordered" evidence="1">
    <location>
        <begin position="414"/>
        <end position="440"/>
    </location>
</feature>
<name>G4ZW27_PHYSP</name>
<reference evidence="2 3" key="1">
    <citation type="journal article" date="2006" name="Science">
        <title>Phytophthora genome sequences uncover evolutionary origins and mechanisms of pathogenesis.</title>
        <authorList>
            <person name="Tyler B.M."/>
            <person name="Tripathy S."/>
            <person name="Zhang X."/>
            <person name="Dehal P."/>
            <person name="Jiang R.H."/>
            <person name="Aerts A."/>
            <person name="Arredondo F.D."/>
            <person name="Baxter L."/>
            <person name="Bensasson D."/>
            <person name="Beynon J.L."/>
            <person name="Chapman J."/>
            <person name="Damasceno C.M."/>
            <person name="Dorrance A.E."/>
            <person name="Dou D."/>
            <person name="Dickerman A.W."/>
            <person name="Dubchak I.L."/>
            <person name="Garbelotto M."/>
            <person name="Gijzen M."/>
            <person name="Gordon S.G."/>
            <person name="Govers F."/>
            <person name="Grunwald N.J."/>
            <person name="Huang W."/>
            <person name="Ivors K.L."/>
            <person name="Jones R.W."/>
            <person name="Kamoun S."/>
            <person name="Krampis K."/>
            <person name="Lamour K.H."/>
            <person name="Lee M.K."/>
            <person name="McDonald W.H."/>
            <person name="Medina M."/>
            <person name="Meijer H.J."/>
            <person name="Nordberg E.K."/>
            <person name="Maclean D.J."/>
            <person name="Ospina-Giraldo M.D."/>
            <person name="Morris P.F."/>
            <person name="Phuntumart V."/>
            <person name="Putnam N.H."/>
            <person name="Rash S."/>
            <person name="Rose J.K."/>
            <person name="Sakihama Y."/>
            <person name="Salamov A.A."/>
            <person name="Savidor A."/>
            <person name="Scheuring C.F."/>
            <person name="Smith B.M."/>
            <person name="Sobral B.W."/>
            <person name="Terry A."/>
            <person name="Torto-Alalibo T.A."/>
            <person name="Win J."/>
            <person name="Xu Z."/>
            <person name="Zhang H."/>
            <person name="Grigoriev I.V."/>
            <person name="Rokhsar D.S."/>
            <person name="Boore J.L."/>
        </authorList>
    </citation>
    <scope>NUCLEOTIDE SEQUENCE [LARGE SCALE GENOMIC DNA]</scope>
    <source>
        <strain evidence="2 3">P6497</strain>
    </source>
</reference>
<proteinExistence type="predicted"/>
<dbReference type="InParanoid" id="G4ZW27"/>
<feature type="region of interest" description="Disordered" evidence="1">
    <location>
        <begin position="478"/>
        <end position="498"/>
    </location>
</feature>
<dbReference type="KEGG" id="psoj:PHYSODRAFT_336745"/>
<evidence type="ECO:0000256" key="1">
    <source>
        <dbReference type="SAM" id="MobiDB-lite"/>
    </source>
</evidence>
<feature type="compositionally biased region" description="Basic and acidic residues" evidence="1">
    <location>
        <begin position="798"/>
        <end position="818"/>
    </location>
</feature>
<keyword evidence="3" id="KW-1185">Reference proteome</keyword>
<protein>
    <submittedName>
        <fullName evidence="2">Uncharacterized protein</fullName>
    </submittedName>
</protein>
<feature type="non-terminal residue" evidence="2">
    <location>
        <position position="1"/>
    </location>
</feature>
<evidence type="ECO:0000313" key="3">
    <source>
        <dbReference type="Proteomes" id="UP000002640"/>
    </source>
</evidence>
<dbReference type="STRING" id="1094619.G4ZW27"/>
<dbReference type="EMBL" id="JH159157">
    <property type="protein sequence ID" value="EGZ12309.1"/>
    <property type="molecule type" value="Genomic_DNA"/>
</dbReference>
<feature type="region of interest" description="Disordered" evidence="1">
    <location>
        <begin position="797"/>
        <end position="818"/>
    </location>
</feature>
<feature type="region of interest" description="Disordered" evidence="1">
    <location>
        <begin position="964"/>
        <end position="988"/>
    </location>
</feature>
<feature type="region of interest" description="Disordered" evidence="1">
    <location>
        <begin position="1250"/>
        <end position="1274"/>
    </location>
</feature>
<feature type="compositionally biased region" description="Basic and acidic residues" evidence="1">
    <location>
        <begin position="67"/>
        <end position="85"/>
    </location>
</feature>
<organism evidence="2 3">
    <name type="scientific">Phytophthora sojae (strain P6497)</name>
    <name type="common">Soybean stem and root rot agent</name>
    <name type="synonym">Phytophthora megasperma f. sp. glycines</name>
    <dbReference type="NCBI Taxonomy" id="1094619"/>
    <lineage>
        <taxon>Eukaryota</taxon>
        <taxon>Sar</taxon>
        <taxon>Stramenopiles</taxon>
        <taxon>Oomycota</taxon>
        <taxon>Peronosporomycetes</taxon>
        <taxon>Peronosporales</taxon>
        <taxon>Peronosporaceae</taxon>
        <taxon>Phytophthora</taxon>
    </lineage>
</organism>
<sequence>YRGSIGLEHSDGVREPSVDEDRLVGKAGEDEGRHLALFQRCCGSIVVALLVSTATVSAPYRGSIGLEHSDGVREPSVDEDRPVGKAGEDEGRHLALFQRCCGSIVVALLVSTATVSAPYRGSIGLEHSDGVREPSVDEDRPVGKAGEDKGRHLALFQRCWGSIVVALLVSTATEPAPYRGSIGLEHSDGVREPSVDEDRLVGKAGEDEGRHLALFQRCCGSIVVALLVSTATVSAPYRGSIGLEHSDGVREPSVDEDRPVGKAGEDEGRHLALFQRCCGSIVVALLVSTATVSAPYRGSIGLEHSDGVREPSVDEDRPVGKAGEDEGRHLALFQRCCGSIVVALLVSTATVSAPYRGSIGLEHSDGVREPSVDEDRPVGKAGEDEGRHLALFQRCCGSIVVALLVSTATEPAPYRGSIGLEHSDGVREPSVDEDRPVGKAGEDEGRHLALFQRCCGSIVVALLVSTAIEPAPYRGSIGLEHSDGVREPSVDEDRPVGKAGEDEGRHLALFQRCCGSIVVALLVSTATVSAPYRGSIGLEHSDGVREPSVDEDRPVGKAGEDEGRHLALFQRFCGSIVVALLVSTATVSAPYRGSIGLEHSDGVREPSVDEDRPVGKAGEDEGRHLALFQRFCGSIVVALLVSTATVSAPYRGSIGLEHSDGVREPSVDEDRPVGKAGEDEGRHLALFQRCCGSIVVALLVSTATVSAPYRGSIGLEHSDGVREPSVDEDRPVGKAGEDEGRHLALFQRCCGSIVVALVVSTATEPAPHGGRGEWQCHSVRAGVADNLPTQYRGSIGLEHSDGVREPSVDEDRPVGKAGEDEGRHLALFQRCCGSIVVALLVSTATEPAPPRREVAWSGPSVAFDGSTEAEASGDVILHYRGSIGLEHSDGVREPSVDEDRPVGKAGEDEGRHLALFQRCWGSIVVALLVSTATEPAPHGGRGEWQCHSVRAGVADNLPTQYRGSIGLEHSDGVREPSVDEDRPVGKAGEDEGRHLALFQRCCGSIVVALLVSTATEPAPVGRWGRSDVNKKRFPRREVAWSRPSVAFDGSTEAEASGDVILHYRGSIGLEHSDGVREPSVDEDRPVGKAGEDEGRHLALFQRCCGSIVVALLVSTATEPAPVGRRGRSDVNKKRFPRREVAWSGPSVAFDGSTEAEASGDVILHYRGSVGLEHSDGVREPSVDEDRPVGKAGEDEGRHLALFQRCWGSIVVALLVSTATEPAPHGGRGEWQCHSVRAGVADNLPTQYRGSIGLEHSDGVREPSVDEDRPVGKAGEDEGRHLALFQRCCGSIVVALLVSTATEPAPVGRWGRSDVNKKRFPRREVAWSRPSVAFDGSTEAEASGDVILHYRGSIGLEHSDGVREPSVDEDRPVGKAGEDEGRHLALFQRCCGSIVVALLVSTATEPAPVGRRGRSDVNKKRFPRREVAWSRPSVAFDGSTEAEASGDVILHYRGSIGLEHSDGVREPSVDEDRPVGKAGEDEGRHLALFQRCCGSIVVALLVSTATEPAPHGGRGEWRCQSVRAGVAVNRLTQYRGSIGLEHSDGVREPYEVIRGIRYTADGELKVLMNWPNTLEPLSNLVPADREQIERANGNAGN</sequence>
<dbReference type="RefSeq" id="XP_009532642.1">
    <property type="nucleotide sequence ID" value="XM_009534347.1"/>
</dbReference>
<feature type="compositionally biased region" description="Basic and acidic residues" evidence="1">
    <location>
        <begin position="1254"/>
        <end position="1274"/>
    </location>
</feature>
<feature type="compositionally biased region" description="Basic and acidic residues" evidence="1">
    <location>
        <begin position="362"/>
        <end position="381"/>
    </location>
</feature>
<feature type="region of interest" description="Disordered" evidence="1">
    <location>
        <begin position="64"/>
        <end position="85"/>
    </location>
</feature>
<dbReference type="GeneID" id="20647252"/>
<gene>
    <name evidence="2" type="ORF">PHYSODRAFT_336745</name>
</gene>
<dbReference type="Proteomes" id="UP000002640">
    <property type="component" value="Unassembled WGS sequence"/>
</dbReference>
<evidence type="ECO:0000313" key="2">
    <source>
        <dbReference type="EMBL" id="EGZ12309.1"/>
    </source>
</evidence>
<accession>G4ZW27</accession>
<feature type="compositionally biased region" description="Basic and acidic residues" evidence="1">
    <location>
        <begin position="968"/>
        <end position="988"/>
    </location>
</feature>
<feature type="compositionally biased region" description="Basic and acidic residues" evidence="1">
    <location>
        <begin position="421"/>
        <end position="440"/>
    </location>
</feature>
<feature type="region of interest" description="Disordered" evidence="1">
    <location>
        <begin position="716"/>
        <end position="736"/>
    </location>
</feature>
<feature type="compositionally biased region" description="Basic and acidic residues" evidence="1">
    <location>
        <begin position="480"/>
        <end position="498"/>
    </location>
</feature>